<dbReference type="InterPro" id="IPR036779">
    <property type="entry name" value="LysM_dom_sf"/>
</dbReference>
<comment type="caution">
    <text evidence="1">The sequence shown here is derived from an EMBL/GenBank/DDBJ whole genome shotgun (WGS) entry which is preliminary data.</text>
</comment>
<dbReference type="AlphaFoldDB" id="A0A0E2B8L1"/>
<dbReference type="RefSeq" id="WP_004754223.1">
    <property type="nucleotide sequence ID" value="NZ_AHMY02000010.1"/>
</dbReference>
<name>A0A0E2B8L1_9LEPT</name>
<proteinExistence type="predicted"/>
<evidence type="ECO:0000313" key="1">
    <source>
        <dbReference type="EMBL" id="EKO17534.1"/>
    </source>
</evidence>
<accession>A0A0E2B8L1</accession>
<reference evidence="1 2" key="1">
    <citation type="submission" date="2012-10" db="EMBL/GenBank/DDBJ databases">
        <authorList>
            <person name="Harkins D.M."/>
            <person name="Durkin A.S."/>
            <person name="Brinkac L.M."/>
            <person name="Selengut J.D."/>
            <person name="Sanka R."/>
            <person name="DePew J."/>
            <person name="Purushe J."/>
            <person name="Peacock S.J."/>
            <person name="Thaipadungpanit J."/>
            <person name="Wuthiekanun V.W."/>
            <person name="Day N.P."/>
            <person name="Vinetz J.M."/>
            <person name="Sutton G.G."/>
            <person name="Nelson W.C."/>
            <person name="Fouts D.E."/>
        </authorList>
    </citation>
    <scope>NUCLEOTIDE SEQUENCE [LARGE SCALE GENOMIC DNA]</scope>
    <source>
        <strain evidence="1 2">H1</strain>
    </source>
</reference>
<dbReference type="EMBL" id="AHMY02000010">
    <property type="protein sequence ID" value="EKO17534.1"/>
    <property type="molecule type" value="Genomic_DNA"/>
</dbReference>
<dbReference type="Proteomes" id="UP000006253">
    <property type="component" value="Unassembled WGS sequence"/>
</dbReference>
<sequence>MSQFYVLKNNDTLQRLSARYYGRWEIWRLILDNNPQIESVNNLRAGVLIEIPEPLTEDRLHTIADGETYESISFLYYGTEHFSGKIRDNNSNIQPYENVGSTLFIEALVSKAELQNAKRRANL</sequence>
<organism evidence="1 2">
    <name type="scientific">Leptospira kirschneri str. H1</name>
    <dbReference type="NCBI Taxonomy" id="1049966"/>
    <lineage>
        <taxon>Bacteria</taxon>
        <taxon>Pseudomonadati</taxon>
        <taxon>Spirochaetota</taxon>
        <taxon>Spirochaetia</taxon>
        <taxon>Leptospirales</taxon>
        <taxon>Leptospiraceae</taxon>
        <taxon>Leptospira</taxon>
    </lineage>
</organism>
<evidence type="ECO:0000313" key="2">
    <source>
        <dbReference type="Proteomes" id="UP000006253"/>
    </source>
</evidence>
<gene>
    <name evidence="1" type="ORF">LEP1GSC081_0563</name>
</gene>
<dbReference type="GeneID" id="34315610"/>
<protein>
    <submittedName>
        <fullName evidence="1">Phage tail protein X</fullName>
    </submittedName>
</protein>
<dbReference type="Gene3D" id="3.10.350.10">
    <property type="entry name" value="LysM domain"/>
    <property type="match status" value="1"/>
</dbReference>